<dbReference type="RefSeq" id="WP_089255866.1">
    <property type="nucleotide sequence ID" value="NZ_FZPH01000033.1"/>
</dbReference>
<evidence type="ECO:0000313" key="3">
    <source>
        <dbReference type="Proteomes" id="UP000198362"/>
    </source>
</evidence>
<organism evidence="2 3">
    <name type="scientific">Asanoa hainanensis</name>
    <dbReference type="NCBI Taxonomy" id="560556"/>
    <lineage>
        <taxon>Bacteria</taxon>
        <taxon>Bacillati</taxon>
        <taxon>Actinomycetota</taxon>
        <taxon>Actinomycetes</taxon>
        <taxon>Micromonosporales</taxon>
        <taxon>Micromonosporaceae</taxon>
        <taxon>Asanoa</taxon>
    </lineage>
</organism>
<dbReference type="InterPro" id="IPR028037">
    <property type="entry name" value="Antitoxin_Rv0909/MT0933"/>
</dbReference>
<name>A0A239PHV0_9ACTN</name>
<dbReference type="Proteomes" id="UP000198362">
    <property type="component" value="Unassembled WGS sequence"/>
</dbReference>
<gene>
    <name evidence="2" type="ORF">SAMN05421812_13321</name>
</gene>
<evidence type="ECO:0000313" key="2">
    <source>
        <dbReference type="EMBL" id="SNT66144.1"/>
    </source>
</evidence>
<feature type="region of interest" description="Disordered" evidence="1">
    <location>
        <begin position="1"/>
        <end position="92"/>
    </location>
</feature>
<keyword evidence="3" id="KW-1185">Reference proteome</keyword>
<protein>
    <submittedName>
        <fullName evidence="2">MT0933-like antitoxin protein</fullName>
    </submittedName>
</protein>
<sequence>MAISDKFGDAVDKAKEKIADKDERDQRIDQAGDAIDAKTNGKFADKVDRAQDAARKGGDQITQERTGQSRNGQNRNNNSQNRGNNRNNNRNR</sequence>
<feature type="compositionally biased region" description="Basic and acidic residues" evidence="1">
    <location>
        <begin position="1"/>
        <end position="30"/>
    </location>
</feature>
<dbReference type="Pfam" id="PF14013">
    <property type="entry name" value="MT0933_antitox"/>
    <property type="match status" value="1"/>
</dbReference>
<feature type="compositionally biased region" description="Basic and acidic residues" evidence="1">
    <location>
        <begin position="43"/>
        <end position="58"/>
    </location>
</feature>
<reference evidence="2 3" key="1">
    <citation type="submission" date="2017-06" db="EMBL/GenBank/DDBJ databases">
        <authorList>
            <person name="Kim H.J."/>
            <person name="Triplett B.A."/>
        </authorList>
    </citation>
    <scope>NUCLEOTIDE SEQUENCE [LARGE SCALE GENOMIC DNA]</scope>
    <source>
        <strain evidence="2 3">CGMCC 4.5593</strain>
    </source>
</reference>
<dbReference type="AlphaFoldDB" id="A0A239PHV0"/>
<feature type="compositionally biased region" description="Low complexity" evidence="1">
    <location>
        <begin position="68"/>
        <end position="92"/>
    </location>
</feature>
<accession>A0A239PHV0</accession>
<proteinExistence type="predicted"/>
<dbReference type="OrthoDB" id="4843846at2"/>
<evidence type="ECO:0000256" key="1">
    <source>
        <dbReference type="SAM" id="MobiDB-lite"/>
    </source>
</evidence>
<dbReference type="EMBL" id="FZPH01000033">
    <property type="protein sequence ID" value="SNT66144.1"/>
    <property type="molecule type" value="Genomic_DNA"/>
</dbReference>